<dbReference type="Proteomes" id="UP000243650">
    <property type="component" value="Unassembled WGS sequence"/>
</dbReference>
<feature type="transmembrane region" description="Helical" evidence="1">
    <location>
        <begin position="105"/>
        <end position="123"/>
    </location>
</feature>
<protein>
    <submittedName>
        <fullName evidence="2">Uncharacterized protein</fullName>
    </submittedName>
</protein>
<dbReference type="EMBL" id="PVNS01000019">
    <property type="protein sequence ID" value="PRO64332.1"/>
    <property type="molecule type" value="Genomic_DNA"/>
</dbReference>
<evidence type="ECO:0000313" key="3">
    <source>
        <dbReference type="Proteomes" id="UP000243650"/>
    </source>
</evidence>
<dbReference type="AlphaFoldDB" id="A0A2P6MDI1"/>
<proteinExistence type="predicted"/>
<dbReference type="Pfam" id="PF14007">
    <property type="entry name" value="YtpI"/>
    <property type="match status" value="1"/>
</dbReference>
<keyword evidence="1" id="KW-1133">Transmembrane helix</keyword>
<dbReference type="OrthoDB" id="2453019at2"/>
<dbReference type="InterPro" id="IPR025618">
    <property type="entry name" value="YtpI"/>
</dbReference>
<accession>A0A2P6MDI1</accession>
<sequence length="135" mass="15175">MPAHCLPDLFLYTQHVISPFSCTVKVPPLEWRRFIPHSKGDNSVMIIFPIVIIFSLIAYVYFKVAESRHAEYTEREKQGAKANISLGLFIAAFGINSYVFYQTQLAAVIGLIFFVLGTANIVLGTRKYKQLSGAE</sequence>
<comment type="caution">
    <text evidence="2">The sequence shown here is derived from an EMBL/GenBank/DDBJ whole genome shotgun (WGS) entry which is preliminary data.</text>
</comment>
<keyword evidence="1" id="KW-0812">Transmembrane</keyword>
<feature type="transmembrane region" description="Helical" evidence="1">
    <location>
        <begin position="43"/>
        <end position="62"/>
    </location>
</feature>
<feature type="transmembrane region" description="Helical" evidence="1">
    <location>
        <begin position="82"/>
        <end position="99"/>
    </location>
</feature>
<organism evidence="2 3">
    <name type="scientific">Alkalicoccus urumqiensis</name>
    <name type="common">Bacillus urumqiensis</name>
    <dbReference type="NCBI Taxonomy" id="1548213"/>
    <lineage>
        <taxon>Bacteria</taxon>
        <taxon>Bacillati</taxon>
        <taxon>Bacillota</taxon>
        <taxon>Bacilli</taxon>
        <taxon>Bacillales</taxon>
        <taxon>Bacillaceae</taxon>
        <taxon>Alkalicoccus</taxon>
    </lineage>
</organism>
<keyword evidence="1" id="KW-0472">Membrane</keyword>
<keyword evidence="3" id="KW-1185">Reference proteome</keyword>
<evidence type="ECO:0000313" key="2">
    <source>
        <dbReference type="EMBL" id="PRO64332.1"/>
    </source>
</evidence>
<name>A0A2P6MDI1_ALKUR</name>
<gene>
    <name evidence="2" type="ORF">C6I21_15455</name>
</gene>
<evidence type="ECO:0000256" key="1">
    <source>
        <dbReference type="SAM" id="Phobius"/>
    </source>
</evidence>
<reference evidence="2 3" key="1">
    <citation type="submission" date="2018-03" db="EMBL/GenBank/DDBJ databases">
        <title>Bacillus urumqiensis sp. nov., a moderately haloalkaliphilic bacterium isolated from a salt lake.</title>
        <authorList>
            <person name="Zhao B."/>
            <person name="Liao Z."/>
        </authorList>
    </citation>
    <scope>NUCLEOTIDE SEQUENCE [LARGE SCALE GENOMIC DNA]</scope>
    <source>
        <strain evidence="2 3">BZ-SZ-XJ18</strain>
    </source>
</reference>